<dbReference type="EMBL" id="CP013747">
    <property type="protein sequence ID" value="ALV39832.1"/>
    <property type="molecule type" value="Genomic_DNA"/>
</dbReference>
<feature type="transmembrane region" description="Helical" evidence="6">
    <location>
        <begin position="282"/>
        <end position="303"/>
    </location>
</feature>
<organism evidence="8">
    <name type="scientific">Pseudarthrobacter sulfonivorans</name>
    <dbReference type="NCBI Taxonomy" id="121292"/>
    <lineage>
        <taxon>Bacteria</taxon>
        <taxon>Bacillati</taxon>
        <taxon>Actinomycetota</taxon>
        <taxon>Actinomycetes</taxon>
        <taxon>Micrococcales</taxon>
        <taxon>Micrococcaceae</taxon>
        <taxon>Pseudarthrobacter</taxon>
    </lineage>
</organism>
<dbReference type="RefSeq" id="WP_058929049.1">
    <property type="nucleotide sequence ID" value="NZ_CP013747.1"/>
</dbReference>
<feature type="transmembrane region" description="Helical" evidence="6">
    <location>
        <begin position="249"/>
        <end position="270"/>
    </location>
</feature>
<feature type="transmembrane region" description="Helical" evidence="6">
    <location>
        <begin position="20"/>
        <end position="37"/>
    </location>
</feature>
<comment type="subcellular location">
    <subcellularLocation>
        <location evidence="1">Cell membrane</location>
        <topology evidence="1">Multi-pass membrane protein</topology>
    </subcellularLocation>
</comment>
<keyword evidence="4 6" id="KW-1133">Transmembrane helix</keyword>
<feature type="transmembrane region" description="Helical" evidence="6">
    <location>
        <begin position="315"/>
        <end position="333"/>
    </location>
</feature>
<dbReference type="PROSITE" id="PS50850">
    <property type="entry name" value="MFS"/>
    <property type="match status" value="1"/>
</dbReference>
<evidence type="ECO:0000259" key="7">
    <source>
        <dbReference type="PROSITE" id="PS50850"/>
    </source>
</evidence>
<dbReference type="KEGG" id="psul:AU252_00515"/>
<dbReference type="InterPro" id="IPR036259">
    <property type="entry name" value="MFS_trans_sf"/>
</dbReference>
<dbReference type="Gene3D" id="1.20.1250.20">
    <property type="entry name" value="MFS general substrate transporter like domains"/>
    <property type="match status" value="2"/>
</dbReference>
<evidence type="ECO:0000256" key="3">
    <source>
        <dbReference type="ARBA" id="ARBA00022692"/>
    </source>
</evidence>
<keyword evidence="2" id="KW-0813">Transport</keyword>
<dbReference type="InterPro" id="IPR011701">
    <property type="entry name" value="MFS"/>
</dbReference>
<accession>A0A0U3PC75</accession>
<feature type="transmembrane region" description="Helical" evidence="6">
    <location>
        <begin position="339"/>
        <end position="358"/>
    </location>
</feature>
<evidence type="ECO:0000313" key="8">
    <source>
        <dbReference type="EMBL" id="ALV39832.1"/>
    </source>
</evidence>
<evidence type="ECO:0000256" key="2">
    <source>
        <dbReference type="ARBA" id="ARBA00022448"/>
    </source>
</evidence>
<evidence type="ECO:0000256" key="4">
    <source>
        <dbReference type="ARBA" id="ARBA00022989"/>
    </source>
</evidence>
<evidence type="ECO:0000256" key="1">
    <source>
        <dbReference type="ARBA" id="ARBA00004651"/>
    </source>
</evidence>
<gene>
    <name evidence="8" type="ORF">AU252_00515</name>
</gene>
<dbReference type="PANTHER" id="PTHR43791:SF36">
    <property type="entry name" value="TRANSPORTER, PUTATIVE (AFU_ORTHOLOGUE AFUA_6G08340)-RELATED"/>
    <property type="match status" value="1"/>
</dbReference>
<feature type="transmembrane region" description="Helical" evidence="6">
    <location>
        <begin position="184"/>
        <end position="204"/>
    </location>
</feature>
<feature type="transmembrane region" description="Helical" evidence="6">
    <location>
        <begin position="151"/>
        <end position="172"/>
    </location>
</feature>
<dbReference type="CDD" id="cd17319">
    <property type="entry name" value="MFS_ExuT_GudP_like"/>
    <property type="match status" value="1"/>
</dbReference>
<keyword evidence="3 6" id="KW-0812">Transmembrane</keyword>
<proteinExistence type="predicted"/>
<dbReference type="Proteomes" id="UP000065151">
    <property type="component" value="Chromosome"/>
</dbReference>
<name>A0A0U3PC75_9MICC</name>
<reference evidence="8 9" key="1">
    <citation type="submission" date="2015-12" db="EMBL/GenBank/DDBJ databases">
        <authorList>
            <person name="Shamseldin A."/>
            <person name="Moawad H."/>
            <person name="Abd El-Rahim W.M."/>
            <person name="Sadowsky M.J."/>
        </authorList>
    </citation>
    <scope>NUCLEOTIDE SEQUENCE [LARGE SCALE GENOMIC DNA]</scope>
    <source>
        <strain evidence="8 9">Ar51</strain>
    </source>
</reference>
<feature type="transmembrane region" description="Helical" evidence="6">
    <location>
        <begin position="86"/>
        <end position="107"/>
    </location>
</feature>
<protein>
    <submittedName>
        <fullName evidence="8">MFS transporter</fullName>
    </submittedName>
</protein>
<feature type="transmembrane region" description="Helical" evidence="6">
    <location>
        <begin position="119"/>
        <end position="139"/>
    </location>
</feature>
<evidence type="ECO:0000256" key="6">
    <source>
        <dbReference type="SAM" id="Phobius"/>
    </source>
</evidence>
<dbReference type="InterPro" id="IPR020846">
    <property type="entry name" value="MFS_dom"/>
</dbReference>
<evidence type="ECO:0000313" key="9">
    <source>
        <dbReference type="Proteomes" id="UP000065151"/>
    </source>
</evidence>
<dbReference type="GO" id="GO:0005886">
    <property type="term" value="C:plasma membrane"/>
    <property type="evidence" value="ECO:0007669"/>
    <property type="project" value="UniProtKB-SubCell"/>
</dbReference>
<feature type="domain" description="Major facilitator superfamily (MFS) profile" evidence="7">
    <location>
        <begin position="24"/>
        <end position="429"/>
    </location>
</feature>
<sequence length="451" mass="48487">MTTTPVAVDSGIEARVYRKVALKVLPILMLGMFVSYIDRANLGVIAGPLSRDLGLTAATFGLAAGFFYIGYLLFEIPSNMFLAKVGARIWLARIMVTWGIVTVAMAWMQNDIALYTMRFLLGLAEAGFTPGAILFLALWLPARLLPKAMSWFNLAVPVALATGSVVTSSILLLDGLGGIAGWRWVFVLEGLPAVILAVVFFFVLPSSPDKASWLDEDEKAYLAKNVTQRADAGAHELKQLPAALRRPSLWAFAITYFFILIGFWSITYFLPSIVKEQFKLDVVASGFISAIPWAISAIVMFAIVRSISRTGERRWHLTVPMIAAALGLLFGVLSGNPFLSLLGVSIAAAGFFAVLSTFHATVVQVYAGALAAVSIALVNSVGNLSGLVGPYIQGWLTDLTGSTSTGLLVMSGFFALAAVFVYILIGWADRKTGGLRGTLNIETPTFPRTEG</sequence>
<dbReference type="SUPFAM" id="SSF103473">
    <property type="entry name" value="MFS general substrate transporter"/>
    <property type="match status" value="1"/>
</dbReference>
<feature type="transmembrane region" description="Helical" evidence="6">
    <location>
        <begin position="407"/>
        <end position="428"/>
    </location>
</feature>
<dbReference type="Pfam" id="PF07690">
    <property type="entry name" value="MFS_1"/>
    <property type="match status" value="1"/>
</dbReference>
<dbReference type="AlphaFoldDB" id="A0A0U3PC75"/>
<feature type="transmembrane region" description="Helical" evidence="6">
    <location>
        <begin position="365"/>
        <end position="387"/>
    </location>
</feature>
<keyword evidence="5 6" id="KW-0472">Membrane</keyword>
<dbReference type="PANTHER" id="PTHR43791">
    <property type="entry name" value="PERMEASE-RELATED"/>
    <property type="match status" value="1"/>
</dbReference>
<dbReference type="FunFam" id="1.20.1250.20:FF:000018">
    <property type="entry name" value="MFS transporter permease"/>
    <property type="match status" value="1"/>
</dbReference>
<feature type="transmembrane region" description="Helical" evidence="6">
    <location>
        <begin position="57"/>
        <end position="74"/>
    </location>
</feature>
<dbReference type="STRING" id="121292.AU252_00515"/>
<evidence type="ECO:0000256" key="5">
    <source>
        <dbReference type="ARBA" id="ARBA00023136"/>
    </source>
</evidence>
<dbReference type="GO" id="GO:0022857">
    <property type="term" value="F:transmembrane transporter activity"/>
    <property type="evidence" value="ECO:0007669"/>
    <property type="project" value="InterPro"/>
</dbReference>